<reference evidence="2" key="2">
    <citation type="submission" date="2023-01" db="EMBL/GenBank/DDBJ databases">
        <authorList>
            <person name="Sun Q."/>
            <person name="Evtushenko L."/>
        </authorList>
    </citation>
    <scope>NUCLEOTIDE SEQUENCE</scope>
    <source>
        <strain evidence="2">VKM B-1513</strain>
    </source>
</reference>
<comment type="caution">
    <text evidence="2">The sequence shown here is derived from an EMBL/GenBank/DDBJ whole genome shotgun (WGS) entry which is preliminary data.</text>
</comment>
<sequence>MDSSPDFPLPEDARHVVDALIEERAPRLIGTPLWPAVKSIGYPLLGYRRAVYMADAIADLSGTDCLDWASDYLDLAVHTDGLDHVPAEGACVVVANHPGGIADGIALWDALKARRPDMLYFANRDALRVCPGLEDRIIPVEWRDTQRSRMQSRDVLRRAMEAFKDGRCIVIFPSGRMSEWSWAKWRLMEKPWHPTAISLARKFNAPVVPLAVRQRMPVLYYALAQVNEELKDMTVFQGLIDKRRAKYRLQFGRPITVGKDDGTDAQVTHMFRGICEQMAWRT</sequence>
<dbReference type="EMBL" id="BSFE01000006">
    <property type="protein sequence ID" value="GLK52735.1"/>
    <property type="molecule type" value="Genomic_DNA"/>
</dbReference>
<dbReference type="SMART" id="SM00563">
    <property type="entry name" value="PlsC"/>
    <property type="match status" value="1"/>
</dbReference>
<reference evidence="2" key="1">
    <citation type="journal article" date="2014" name="Int. J. Syst. Evol. Microbiol.">
        <title>Complete genome sequence of Corynebacterium casei LMG S-19264T (=DSM 44701T), isolated from a smear-ripened cheese.</title>
        <authorList>
            <consortium name="US DOE Joint Genome Institute (JGI-PGF)"/>
            <person name="Walter F."/>
            <person name="Albersmeier A."/>
            <person name="Kalinowski J."/>
            <person name="Ruckert C."/>
        </authorList>
    </citation>
    <scope>NUCLEOTIDE SEQUENCE</scope>
    <source>
        <strain evidence="2">VKM B-1513</strain>
    </source>
</reference>
<keyword evidence="3" id="KW-1185">Reference proteome</keyword>
<accession>A0A9W6MNK7</accession>
<dbReference type="SUPFAM" id="SSF69593">
    <property type="entry name" value="Glycerol-3-phosphate (1)-acyltransferase"/>
    <property type="match status" value="1"/>
</dbReference>
<feature type="domain" description="Phospholipid/glycerol acyltransferase" evidence="1">
    <location>
        <begin position="91"/>
        <end position="215"/>
    </location>
</feature>
<dbReference type="GO" id="GO:0016746">
    <property type="term" value="F:acyltransferase activity"/>
    <property type="evidence" value="ECO:0007669"/>
    <property type="project" value="UniProtKB-KW"/>
</dbReference>
<protein>
    <submittedName>
        <fullName evidence="2">Acyltransferase</fullName>
    </submittedName>
</protein>
<name>A0A9W6MNK7_9PROT</name>
<evidence type="ECO:0000313" key="3">
    <source>
        <dbReference type="Proteomes" id="UP001143486"/>
    </source>
</evidence>
<evidence type="ECO:0000313" key="2">
    <source>
        <dbReference type="EMBL" id="GLK52735.1"/>
    </source>
</evidence>
<organism evidence="2 3">
    <name type="scientific">Maricaulis virginensis</name>
    <dbReference type="NCBI Taxonomy" id="144022"/>
    <lineage>
        <taxon>Bacteria</taxon>
        <taxon>Pseudomonadati</taxon>
        <taxon>Pseudomonadota</taxon>
        <taxon>Alphaproteobacteria</taxon>
        <taxon>Maricaulales</taxon>
        <taxon>Maricaulaceae</taxon>
        <taxon>Maricaulis</taxon>
    </lineage>
</organism>
<dbReference type="Pfam" id="PF01553">
    <property type="entry name" value="Acyltransferase"/>
    <property type="match status" value="1"/>
</dbReference>
<dbReference type="Proteomes" id="UP001143486">
    <property type="component" value="Unassembled WGS sequence"/>
</dbReference>
<dbReference type="AlphaFoldDB" id="A0A9W6MNK7"/>
<dbReference type="InterPro" id="IPR002123">
    <property type="entry name" value="Plipid/glycerol_acylTrfase"/>
</dbReference>
<gene>
    <name evidence="2" type="ORF">GCM10017621_22430</name>
</gene>
<keyword evidence="2" id="KW-0012">Acyltransferase</keyword>
<proteinExistence type="predicted"/>
<evidence type="ECO:0000259" key="1">
    <source>
        <dbReference type="SMART" id="SM00563"/>
    </source>
</evidence>
<keyword evidence="2" id="KW-0808">Transferase</keyword>
<dbReference type="RefSeq" id="WP_271187098.1">
    <property type="nucleotide sequence ID" value="NZ_BSFE01000006.1"/>
</dbReference>